<evidence type="ECO:0000313" key="6">
    <source>
        <dbReference type="Proteomes" id="UP000245624"/>
    </source>
</evidence>
<keyword evidence="3" id="KW-0804">Transcription</keyword>
<dbReference type="Pfam" id="PF12833">
    <property type="entry name" value="HTH_18"/>
    <property type="match status" value="1"/>
</dbReference>
<dbReference type="Pfam" id="PF02311">
    <property type="entry name" value="AraC_binding"/>
    <property type="match status" value="1"/>
</dbReference>
<dbReference type="OrthoDB" id="9816335at2"/>
<dbReference type="PANTHER" id="PTHR43280:SF34">
    <property type="entry name" value="ARAC-FAMILY TRANSCRIPTIONAL REGULATOR"/>
    <property type="match status" value="1"/>
</dbReference>
<protein>
    <submittedName>
        <fullName evidence="5">AraC family transcriptional regulator</fullName>
    </submittedName>
</protein>
<dbReference type="PANTHER" id="PTHR43280">
    <property type="entry name" value="ARAC-FAMILY TRANSCRIPTIONAL REGULATOR"/>
    <property type="match status" value="1"/>
</dbReference>
<dbReference type="Gene3D" id="1.10.10.60">
    <property type="entry name" value="Homeodomain-like"/>
    <property type="match status" value="2"/>
</dbReference>
<keyword evidence="2" id="KW-0238">DNA-binding</keyword>
<dbReference type="EMBL" id="QGTD01000008">
    <property type="protein sequence ID" value="PWU69110.1"/>
    <property type="molecule type" value="Genomic_DNA"/>
</dbReference>
<name>A0A317L267_9BACI</name>
<organism evidence="5 6">
    <name type="scientific">Gracilibacillus dipsosauri</name>
    <dbReference type="NCBI Taxonomy" id="178340"/>
    <lineage>
        <taxon>Bacteria</taxon>
        <taxon>Bacillati</taxon>
        <taxon>Bacillota</taxon>
        <taxon>Bacilli</taxon>
        <taxon>Bacillales</taxon>
        <taxon>Bacillaceae</taxon>
        <taxon>Gracilibacillus</taxon>
    </lineage>
</organism>
<dbReference type="GO" id="GO:0043565">
    <property type="term" value="F:sequence-specific DNA binding"/>
    <property type="evidence" value="ECO:0007669"/>
    <property type="project" value="InterPro"/>
</dbReference>
<evidence type="ECO:0000259" key="4">
    <source>
        <dbReference type="PROSITE" id="PS01124"/>
    </source>
</evidence>
<proteinExistence type="predicted"/>
<dbReference type="PROSITE" id="PS00041">
    <property type="entry name" value="HTH_ARAC_FAMILY_1"/>
    <property type="match status" value="1"/>
</dbReference>
<gene>
    <name evidence="5" type="ORF">DLJ74_09915</name>
</gene>
<dbReference type="InterPro" id="IPR018062">
    <property type="entry name" value="HTH_AraC-typ_CS"/>
</dbReference>
<dbReference type="Gene3D" id="2.60.120.10">
    <property type="entry name" value="Jelly Rolls"/>
    <property type="match status" value="1"/>
</dbReference>
<dbReference type="SUPFAM" id="SSF51215">
    <property type="entry name" value="Regulatory protein AraC"/>
    <property type="match status" value="1"/>
</dbReference>
<evidence type="ECO:0000313" key="5">
    <source>
        <dbReference type="EMBL" id="PWU69110.1"/>
    </source>
</evidence>
<evidence type="ECO:0000256" key="2">
    <source>
        <dbReference type="ARBA" id="ARBA00023125"/>
    </source>
</evidence>
<comment type="caution">
    <text evidence="5">The sequence shown here is derived from an EMBL/GenBank/DDBJ whole genome shotgun (WGS) entry which is preliminary data.</text>
</comment>
<dbReference type="InterPro" id="IPR009057">
    <property type="entry name" value="Homeodomain-like_sf"/>
</dbReference>
<dbReference type="InterPro" id="IPR003313">
    <property type="entry name" value="AraC-bd"/>
</dbReference>
<dbReference type="PRINTS" id="PR00032">
    <property type="entry name" value="HTHARAC"/>
</dbReference>
<dbReference type="InterPro" id="IPR018060">
    <property type="entry name" value="HTH_AraC"/>
</dbReference>
<accession>A0A317L267</accession>
<dbReference type="PROSITE" id="PS01124">
    <property type="entry name" value="HTH_ARAC_FAMILY_2"/>
    <property type="match status" value="1"/>
</dbReference>
<dbReference type="SUPFAM" id="SSF46689">
    <property type="entry name" value="Homeodomain-like"/>
    <property type="match status" value="1"/>
</dbReference>
<dbReference type="InterPro" id="IPR020449">
    <property type="entry name" value="Tscrpt_reg_AraC-type_HTH"/>
</dbReference>
<dbReference type="Proteomes" id="UP000245624">
    <property type="component" value="Unassembled WGS sequence"/>
</dbReference>
<keyword evidence="1" id="KW-0805">Transcription regulation</keyword>
<evidence type="ECO:0000256" key="3">
    <source>
        <dbReference type="ARBA" id="ARBA00023163"/>
    </source>
</evidence>
<feature type="domain" description="HTH araC/xylS-type" evidence="4">
    <location>
        <begin position="224"/>
        <end position="321"/>
    </location>
</feature>
<evidence type="ECO:0000256" key="1">
    <source>
        <dbReference type="ARBA" id="ARBA00023015"/>
    </source>
</evidence>
<dbReference type="InterPro" id="IPR014710">
    <property type="entry name" value="RmlC-like_jellyroll"/>
</dbReference>
<dbReference type="SMART" id="SM00342">
    <property type="entry name" value="HTH_ARAC"/>
    <property type="match status" value="1"/>
</dbReference>
<reference evidence="5 6" key="1">
    <citation type="submission" date="2018-05" db="EMBL/GenBank/DDBJ databases">
        <title>Genomic analysis of Gracilibacillus dipsosauri DD1 reveals novel features of a salt-tolerant amylase.</title>
        <authorList>
            <person name="Deutch C.E."/>
            <person name="Yang S."/>
        </authorList>
    </citation>
    <scope>NUCLEOTIDE SEQUENCE [LARGE SCALE GENOMIC DNA]</scope>
    <source>
        <strain evidence="5 6">DD1</strain>
    </source>
</reference>
<dbReference type="GO" id="GO:0003700">
    <property type="term" value="F:DNA-binding transcription factor activity"/>
    <property type="evidence" value="ECO:0007669"/>
    <property type="project" value="InterPro"/>
</dbReference>
<sequence length="326" mass="38848">MMEGIFKKLMEETEEERSILRGNQSINKAIYTNLTSDFVIQSEKFLKDDLIMIRKHPRYIDFPKHSHDYIEMNYVYHGEFFQKVADQPIRLKKGEILLLNQHIEHELKACKKEDIIINFIIHPAFFDYIVTNLSTGFIQNQMLQFLVNSMFDFNQKGEFLYYPVSDSNRIQDIMNQLLLEMMNQSLLAKSKIKFLMGLLIIELIEQKKNQTATPIKNEQHSFLNDVFLYIEENYRDANLQSLATKFNQNVYWVSRLIKQLTNQNFKDLVQEKRLLVTKNLLLYTDLSMQAIAEEVGYENVSYFYRIFKQKYGMTPRAYKLELMKTE</sequence>
<dbReference type="AlphaFoldDB" id="A0A317L267"/>
<keyword evidence="6" id="KW-1185">Reference proteome</keyword>
<dbReference type="InterPro" id="IPR037923">
    <property type="entry name" value="HTH-like"/>
</dbReference>